<evidence type="ECO:0008006" key="3">
    <source>
        <dbReference type="Google" id="ProtNLM"/>
    </source>
</evidence>
<dbReference type="SUPFAM" id="SSF160631">
    <property type="entry name" value="SMI1/KNR4-like"/>
    <property type="match status" value="1"/>
</dbReference>
<keyword evidence="2" id="KW-1185">Reference proteome</keyword>
<reference evidence="1" key="1">
    <citation type="submission" date="2021-12" db="EMBL/GenBank/DDBJ databases">
        <title>Enterovibrio ZSDZ35 sp. nov. and Enterovibrio ZSDZ42 sp. nov., isolated from coastal seawater in Qingdao.</title>
        <authorList>
            <person name="Zhang P."/>
        </authorList>
    </citation>
    <scope>NUCLEOTIDE SEQUENCE</scope>
    <source>
        <strain evidence="1">ZSDZ42</strain>
    </source>
</reference>
<sequence length="181" mass="20649">MLLQTKDKTQELLNTIWCDDYYVVAAGESAPSKSQLNGFAQKFGVKFPKEYVAHSVNPFGGLYLEVKEEYWPRASVGEVGPFWSFLYGLTTYAFSDEAPDWMRIDIAASEFKDMGHTVVPILKVMGDADVYCVNELGDIVRWSHEEDIFESFDGGFFDLLSFELKELEDRRVKKVINLSSE</sequence>
<organism evidence="1 2">
    <name type="scientific">Enterovibrio gelatinilyticus</name>
    <dbReference type="NCBI Taxonomy" id="2899819"/>
    <lineage>
        <taxon>Bacteria</taxon>
        <taxon>Pseudomonadati</taxon>
        <taxon>Pseudomonadota</taxon>
        <taxon>Gammaproteobacteria</taxon>
        <taxon>Vibrionales</taxon>
        <taxon>Vibrionaceae</taxon>
        <taxon>Enterovibrio</taxon>
    </lineage>
</organism>
<accession>A0ABT5R5P3</accession>
<proteinExistence type="predicted"/>
<dbReference type="InterPro" id="IPR037883">
    <property type="entry name" value="Knr4/Smi1-like_sf"/>
</dbReference>
<dbReference type="Proteomes" id="UP001149400">
    <property type="component" value="Unassembled WGS sequence"/>
</dbReference>
<evidence type="ECO:0000313" key="2">
    <source>
        <dbReference type="Proteomes" id="UP001149400"/>
    </source>
</evidence>
<name>A0ABT5R5P3_9GAMM</name>
<protein>
    <recommendedName>
        <fullName evidence="3">Knr4/Smi1-like domain-containing protein</fullName>
    </recommendedName>
</protein>
<comment type="caution">
    <text evidence="1">The sequence shown here is derived from an EMBL/GenBank/DDBJ whole genome shotgun (WGS) entry which is preliminary data.</text>
</comment>
<evidence type="ECO:0000313" key="1">
    <source>
        <dbReference type="EMBL" id="MDD1794802.1"/>
    </source>
</evidence>
<gene>
    <name evidence="1" type="ORF">LRP50_16830</name>
</gene>
<dbReference type="RefSeq" id="WP_274165623.1">
    <property type="nucleotide sequence ID" value="NZ_JAJUBC010000020.1"/>
</dbReference>
<dbReference type="EMBL" id="JAJUBC010000020">
    <property type="protein sequence ID" value="MDD1794802.1"/>
    <property type="molecule type" value="Genomic_DNA"/>
</dbReference>